<evidence type="ECO:0000256" key="1">
    <source>
        <dbReference type="SAM" id="MobiDB-lite"/>
    </source>
</evidence>
<sequence>MKKRLSNKPVPQPSATGRLSIYTRADGSRVHRLSDDIAHPLRRTVAAIRRDPMVAALFGPPAHALPEV</sequence>
<organism evidence="2 3">
    <name type="scientific">[Empedobacter] haloabium</name>
    <dbReference type="NCBI Taxonomy" id="592317"/>
    <lineage>
        <taxon>Bacteria</taxon>
        <taxon>Pseudomonadati</taxon>
        <taxon>Pseudomonadota</taxon>
        <taxon>Betaproteobacteria</taxon>
        <taxon>Burkholderiales</taxon>
        <taxon>Oxalobacteraceae</taxon>
        <taxon>Telluria group</taxon>
        <taxon>Telluria group incertae sedis</taxon>
    </lineage>
</organism>
<dbReference type="EMBL" id="CP136508">
    <property type="protein sequence ID" value="WUR10916.1"/>
    <property type="molecule type" value="Genomic_DNA"/>
</dbReference>
<evidence type="ECO:0000313" key="3">
    <source>
        <dbReference type="Proteomes" id="UP000321323"/>
    </source>
</evidence>
<evidence type="ECO:0000313" key="2">
    <source>
        <dbReference type="EMBL" id="WUR10916.1"/>
    </source>
</evidence>
<gene>
    <name evidence="2" type="ORF">E7V67_014415</name>
</gene>
<reference evidence="2 3" key="1">
    <citation type="journal article" date="2019" name="Int. J. Syst. Evol. Microbiol.">
        <title>The Draft Whole-Genome Sequence of the Antibiotic Producer Empedobacter haloabium ATCC 31962 Provides Indications for Its Taxonomic Reclassification.</title>
        <authorList>
            <person name="Miess H."/>
            <person name="Arlt P."/>
            <person name="Apel A.K."/>
            <person name="Weber T."/>
            <person name="Nieselt K."/>
            <person name="Hanssen F."/>
            <person name="Czemmel S."/>
            <person name="Nahnsen S."/>
            <person name="Gross H."/>
        </authorList>
    </citation>
    <scope>NUCLEOTIDE SEQUENCE [LARGE SCALE GENOMIC DNA]</scope>
    <source>
        <strain evidence="2 3">ATCC 31962</strain>
    </source>
</reference>
<name>A0ABZ1UDG2_9BURK</name>
<accession>A0ABZ1UDG2</accession>
<protein>
    <submittedName>
        <fullName evidence="2">Uncharacterized protein</fullName>
    </submittedName>
</protein>
<dbReference type="Proteomes" id="UP000321323">
    <property type="component" value="Chromosome"/>
</dbReference>
<feature type="region of interest" description="Disordered" evidence="1">
    <location>
        <begin position="1"/>
        <end position="21"/>
    </location>
</feature>
<keyword evidence="3" id="KW-1185">Reference proteome</keyword>
<proteinExistence type="predicted"/>